<evidence type="ECO:0000256" key="8">
    <source>
        <dbReference type="ARBA" id="ARBA00023002"/>
    </source>
</evidence>
<evidence type="ECO:0000256" key="3">
    <source>
        <dbReference type="ARBA" id="ARBA00022630"/>
    </source>
</evidence>
<feature type="domain" description="FAD dependent oxidoreductase" evidence="10">
    <location>
        <begin position="23"/>
        <end position="380"/>
    </location>
</feature>
<gene>
    <name evidence="11" type="ORF">HELGO_WM4422</name>
</gene>
<keyword evidence="9" id="KW-0511">Multifunctional enzyme</keyword>
<evidence type="ECO:0000313" key="11">
    <source>
        <dbReference type="EMBL" id="CAA6815259.1"/>
    </source>
</evidence>
<evidence type="ECO:0000256" key="1">
    <source>
        <dbReference type="ARBA" id="ARBA00022490"/>
    </source>
</evidence>
<dbReference type="NCBIfam" id="TIGR03197">
    <property type="entry name" value="MnmC_Cterm"/>
    <property type="match status" value="1"/>
</dbReference>
<dbReference type="InterPro" id="IPR036188">
    <property type="entry name" value="FAD/NAD-bd_sf"/>
</dbReference>
<reference evidence="11" key="1">
    <citation type="submission" date="2020-01" db="EMBL/GenBank/DDBJ databases">
        <authorList>
            <person name="Meier V. D."/>
            <person name="Meier V D."/>
        </authorList>
    </citation>
    <scope>NUCLEOTIDE SEQUENCE</scope>
    <source>
        <strain evidence="11">HLG_WM_MAG_07</strain>
    </source>
</reference>
<dbReference type="InterPro" id="IPR006076">
    <property type="entry name" value="FAD-dep_OxRdtase"/>
</dbReference>
<sequence length="413" mass="46535">MSSSHAEPWFTYSLENQKRPDSAVVMGAGIAGCQTAWHLARSGIHVTLLERHHKIATEGSGNVAAVICPKLTATPSLGDSFYQQCFRYSLEQFQQLNLSQPIWNQCGVLQLMHQVRDQQRWQKLAKRGLSETLMRCVTAKQASDIAHTNIHHRALWFPEAGWIKPEQYCQALLNHSNIEVHTDTEALSFKKSQQQWLVTSKEQQFQADILVIASGKNLGFAKIAFLEYIGVHGQTSIADAQKNTSVLRCVIDHEGYITPPDGNHQQLFGSSYDRDTWDLTFSEEKNQENLAKQQRHLPEIAQSLGNLRSSHSAVRITSPDRLPYVGAVPDTVFYEENYRDLHHGKHWKQYPSAQYLNGLYINTAYASRGLTTAALCARHLNSIICGIPSPFDSPLANALHPARFLIKGFRKPH</sequence>
<dbReference type="GO" id="GO:0016645">
    <property type="term" value="F:oxidoreductase activity, acting on the CH-NH group of donors"/>
    <property type="evidence" value="ECO:0007669"/>
    <property type="project" value="InterPro"/>
</dbReference>
<dbReference type="Gene3D" id="3.50.50.60">
    <property type="entry name" value="FAD/NAD(P)-binding domain"/>
    <property type="match status" value="1"/>
</dbReference>
<keyword evidence="2" id="KW-0489">Methyltransferase</keyword>
<dbReference type="AlphaFoldDB" id="A0A6S6TFK7"/>
<organism evidence="11">
    <name type="scientific">uncultured Thiotrichaceae bacterium</name>
    <dbReference type="NCBI Taxonomy" id="298394"/>
    <lineage>
        <taxon>Bacteria</taxon>
        <taxon>Pseudomonadati</taxon>
        <taxon>Pseudomonadota</taxon>
        <taxon>Gammaproteobacteria</taxon>
        <taxon>Thiotrichales</taxon>
        <taxon>Thiotrichaceae</taxon>
        <taxon>environmental samples</taxon>
    </lineage>
</organism>
<dbReference type="EMBL" id="CACVAY010000071">
    <property type="protein sequence ID" value="CAA6815259.1"/>
    <property type="molecule type" value="Genomic_DNA"/>
</dbReference>
<keyword evidence="8" id="KW-0560">Oxidoreductase</keyword>
<proteinExistence type="predicted"/>
<dbReference type="InterPro" id="IPR017610">
    <property type="entry name" value="tRNA_S-uridine_synth_MnmC_C"/>
</dbReference>
<evidence type="ECO:0000256" key="7">
    <source>
        <dbReference type="ARBA" id="ARBA00022827"/>
    </source>
</evidence>
<dbReference type="GO" id="GO:0008168">
    <property type="term" value="F:methyltransferase activity"/>
    <property type="evidence" value="ECO:0007669"/>
    <property type="project" value="UniProtKB-KW"/>
</dbReference>
<dbReference type="PANTHER" id="PTHR13847:SF283">
    <property type="entry name" value="TRNA 5-METHYLAMINOMETHYL-2-THIOURIDINE BIOSYNTHESIS BIFUNCTIONAL PROTEIN MNMC"/>
    <property type="match status" value="1"/>
</dbReference>
<keyword evidence="1" id="KW-0963">Cytoplasm</keyword>
<evidence type="ECO:0000259" key="10">
    <source>
        <dbReference type="Pfam" id="PF01266"/>
    </source>
</evidence>
<evidence type="ECO:0000256" key="4">
    <source>
        <dbReference type="ARBA" id="ARBA00022679"/>
    </source>
</evidence>
<keyword evidence="4" id="KW-0808">Transferase</keyword>
<evidence type="ECO:0000256" key="5">
    <source>
        <dbReference type="ARBA" id="ARBA00022691"/>
    </source>
</evidence>
<name>A0A6S6TFK7_9GAMM</name>
<dbReference type="GO" id="GO:0005737">
    <property type="term" value="C:cytoplasm"/>
    <property type="evidence" value="ECO:0007669"/>
    <property type="project" value="TreeGrafter"/>
</dbReference>
<accession>A0A6S6TFK7</accession>
<protein>
    <submittedName>
        <fullName evidence="11">tRNA 5-methylaminomethyl-2-thiouridine biosynthesis bifunctional protein MnmC</fullName>
    </submittedName>
</protein>
<keyword evidence="3" id="KW-0285">Flavoprotein</keyword>
<keyword evidence="6" id="KW-0819">tRNA processing</keyword>
<dbReference type="SUPFAM" id="SSF54373">
    <property type="entry name" value="FAD-linked reductases, C-terminal domain"/>
    <property type="match status" value="1"/>
</dbReference>
<evidence type="ECO:0000256" key="6">
    <source>
        <dbReference type="ARBA" id="ARBA00022694"/>
    </source>
</evidence>
<keyword evidence="7" id="KW-0274">FAD</keyword>
<dbReference type="Gene3D" id="3.30.9.10">
    <property type="entry name" value="D-Amino Acid Oxidase, subunit A, domain 2"/>
    <property type="match status" value="1"/>
</dbReference>
<keyword evidence="5" id="KW-0949">S-adenosyl-L-methionine</keyword>
<dbReference type="PANTHER" id="PTHR13847">
    <property type="entry name" value="SARCOSINE DEHYDROGENASE-RELATED"/>
    <property type="match status" value="1"/>
</dbReference>
<evidence type="ECO:0000256" key="2">
    <source>
        <dbReference type="ARBA" id="ARBA00022603"/>
    </source>
</evidence>
<dbReference type="GO" id="GO:0032259">
    <property type="term" value="P:methylation"/>
    <property type="evidence" value="ECO:0007669"/>
    <property type="project" value="UniProtKB-KW"/>
</dbReference>
<dbReference type="Pfam" id="PF01266">
    <property type="entry name" value="DAO"/>
    <property type="match status" value="1"/>
</dbReference>
<dbReference type="SUPFAM" id="SSF51905">
    <property type="entry name" value="FAD/NAD(P)-binding domain"/>
    <property type="match status" value="1"/>
</dbReference>
<dbReference type="GO" id="GO:0008033">
    <property type="term" value="P:tRNA processing"/>
    <property type="evidence" value="ECO:0007669"/>
    <property type="project" value="UniProtKB-KW"/>
</dbReference>
<evidence type="ECO:0000256" key="9">
    <source>
        <dbReference type="ARBA" id="ARBA00023268"/>
    </source>
</evidence>